<keyword evidence="3" id="KW-0804">Transcription</keyword>
<dbReference type="EMBL" id="JAIWYP010000012">
    <property type="protein sequence ID" value="KAH3726785.1"/>
    <property type="molecule type" value="Genomic_DNA"/>
</dbReference>
<dbReference type="GO" id="GO:0006366">
    <property type="term" value="P:transcription by RNA polymerase II"/>
    <property type="evidence" value="ECO:0007669"/>
    <property type="project" value="InterPro"/>
</dbReference>
<keyword evidence="2" id="KW-0805">Transcription regulation</keyword>
<evidence type="ECO:0000256" key="3">
    <source>
        <dbReference type="ARBA" id="ARBA00023163"/>
    </source>
</evidence>
<dbReference type="InterPro" id="IPR003195">
    <property type="entry name" value="TFIID_TAF13"/>
</dbReference>
<dbReference type="AlphaFoldDB" id="A0A9D4CM61"/>
<comment type="caution">
    <text evidence="5">The sequence shown here is derived from an EMBL/GenBank/DDBJ whole genome shotgun (WGS) entry which is preliminary data.</text>
</comment>
<comment type="subcellular location">
    <subcellularLocation>
        <location evidence="1">Nucleus</location>
    </subcellularLocation>
</comment>
<keyword evidence="6" id="KW-1185">Reference proteome</keyword>
<keyword evidence="4" id="KW-0539">Nucleus</keyword>
<proteinExistence type="predicted"/>
<dbReference type="PANTHER" id="PTHR11380">
    <property type="entry name" value="TRANSCRIPTION INITIATION FACTOR TFIID/SUPT3-RELATED"/>
    <property type="match status" value="1"/>
</dbReference>
<reference evidence="5" key="1">
    <citation type="journal article" date="2019" name="bioRxiv">
        <title>The Genome of the Zebra Mussel, Dreissena polymorpha: A Resource for Invasive Species Research.</title>
        <authorList>
            <person name="McCartney M.A."/>
            <person name="Auch B."/>
            <person name="Kono T."/>
            <person name="Mallez S."/>
            <person name="Zhang Y."/>
            <person name="Obille A."/>
            <person name="Becker A."/>
            <person name="Abrahante J.E."/>
            <person name="Garbe J."/>
            <person name="Badalamenti J.P."/>
            <person name="Herman A."/>
            <person name="Mangelson H."/>
            <person name="Liachko I."/>
            <person name="Sullivan S."/>
            <person name="Sone E.D."/>
            <person name="Koren S."/>
            <person name="Silverstein K.A.T."/>
            <person name="Beckman K.B."/>
            <person name="Gohl D.M."/>
        </authorList>
    </citation>
    <scope>NUCLEOTIDE SEQUENCE</scope>
    <source>
        <strain evidence="5">Duluth1</strain>
        <tissue evidence="5">Whole animal</tissue>
    </source>
</reference>
<protein>
    <submittedName>
        <fullName evidence="5">Uncharacterized protein</fullName>
    </submittedName>
</protein>
<evidence type="ECO:0000313" key="6">
    <source>
        <dbReference type="Proteomes" id="UP000828390"/>
    </source>
</evidence>
<sequence>MSFFHPLIRQASFVRLFEDEEEDEIKYERLLRAELTSRCMDPQQYLEFSEARCTNFSRKTQKFRDWMFSGLEAEVKPNQYALEVLSYLAYETVAQVSKIHMGCARIS</sequence>
<name>A0A9D4CM61_DREPO</name>
<evidence type="ECO:0000256" key="4">
    <source>
        <dbReference type="ARBA" id="ARBA00023242"/>
    </source>
</evidence>
<dbReference type="Proteomes" id="UP000828390">
    <property type="component" value="Unassembled WGS sequence"/>
</dbReference>
<dbReference type="GO" id="GO:0005634">
    <property type="term" value="C:nucleus"/>
    <property type="evidence" value="ECO:0007669"/>
    <property type="project" value="UniProtKB-SubCell"/>
</dbReference>
<evidence type="ECO:0000256" key="2">
    <source>
        <dbReference type="ARBA" id="ARBA00023015"/>
    </source>
</evidence>
<evidence type="ECO:0000313" key="5">
    <source>
        <dbReference type="EMBL" id="KAH3726785.1"/>
    </source>
</evidence>
<gene>
    <name evidence="5" type="ORF">DPMN_052654</name>
</gene>
<evidence type="ECO:0000256" key="1">
    <source>
        <dbReference type="ARBA" id="ARBA00004123"/>
    </source>
</evidence>
<accession>A0A9D4CM61</accession>
<dbReference type="PANTHER" id="PTHR11380:SF16">
    <property type="entry name" value="TRANSCRIPTION INITIATION PROTEIN SPT3 HOMOLOG"/>
    <property type="match status" value="1"/>
</dbReference>
<dbReference type="GO" id="GO:0003713">
    <property type="term" value="F:transcription coactivator activity"/>
    <property type="evidence" value="ECO:0007669"/>
    <property type="project" value="TreeGrafter"/>
</dbReference>
<organism evidence="5 6">
    <name type="scientific">Dreissena polymorpha</name>
    <name type="common">Zebra mussel</name>
    <name type="synonym">Mytilus polymorpha</name>
    <dbReference type="NCBI Taxonomy" id="45954"/>
    <lineage>
        <taxon>Eukaryota</taxon>
        <taxon>Metazoa</taxon>
        <taxon>Spiralia</taxon>
        <taxon>Lophotrochozoa</taxon>
        <taxon>Mollusca</taxon>
        <taxon>Bivalvia</taxon>
        <taxon>Autobranchia</taxon>
        <taxon>Heteroconchia</taxon>
        <taxon>Euheterodonta</taxon>
        <taxon>Imparidentia</taxon>
        <taxon>Neoheterodontei</taxon>
        <taxon>Myida</taxon>
        <taxon>Dreissenoidea</taxon>
        <taxon>Dreissenidae</taxon>
        <taxon>Dreissena</taxon>
    </lineage>
</organism>
<reference evidence="5" key="2">
    <citation type="submission" date="2020-11" db="EMBL/GenBank/DDBJ databases">
        <authorList>
            <person name="McCartney M.A."/>
            <person name="Auch B."/>
            <person name="Kono T."/>
            <person name="Mallez S."/>
            <person name="Becker A."/>
            <person name="Gohl D.M."/>
            <person name="Silverstein K.A.T."/>
            <person name="Koren S."/>
            <person name="Bechman K.B."/>
            <person name="Herman A."/>
            <person name="Abrahante J.E."/>
            <person name="Garbe J."/>
        </authorList>
    </citation>
    <scope>NUCLEOTIDE SEQUENCE</scope>
    <source>
        <strain evidence="5">Duluth1</strain>
        <tissue evidence="5">Whole animal</tissue>
    </source>
</reference>